<keyword evidence="1" id="KW-0378">Hydrolase</keyword>
<reference evidence="1 2" key="1">
    <citation type="submission" date="2024-04" db="EMBL/GenBank/DDBJ databases">
        <title>Defined microbial consortia suppress multidrug-resistant proinflammatory Enterobacteriaceae via ecological control.</title>
        <authorList>
            <person name="Furuichi M."/>
            <person name="Kawaguchi T."/>
            <person name="Pust M."/>
            <person name="Yasuma K."/>
            <person name="Plichta D."/>
            <person name="Hasegawa N."/>
            <person name="Ohya T."/>
            <person name="Bhattarai S."/>
            <person name="Sasajima S."/>
            <person name="Aoto Y."/>
            <person name="Tuganbaev T."/>
            <person name="Yaginuma M."/>
            <person name="Ueda M."/>
            <person name="Okahashi N."/>
            <person name="Amafuji K."/>
            <person name="Kiridooshi Y."/>
            <person name="Sugita K."/>
            <person name="Strazar M."/>
            <person name="Skelly A."/>
            <person name="Suda W."/>
            <person name="Hattori M."/>
            <person name="Nakamoto N."/>
            <person name="Caballero S."/>
            <person name="Norman J."/>
            <person name="Olle B."/>
            <person name="Tanoue T."/>
            <person name="Arita M."/>
            <person name="Bucci V."/>
            <person name="Atarashi K."/>
            <person name="Xavier R."/>
            <person name="Honda K."/>
        </authorList>
    </citation>
    <scope>NUCLEOTIDE SEQUENCE [LARGE SCALE GENOMIC DNA]</scope>
    <source>
        <strain evidence="2">f13</strain>
    </source>
</reference>
<proteinExistence type="predicted"/>
<dbReference type="EMBL" id="BAABXL010000001">
    <property type="protein sequence ID" value="GAA6270279.1"/>
    <property type="molecule type" value="Genomic_DNA"/>
</dbReference>
<keyword evidence="2" id="KW-1185">Reference proteome</keyword>
<dbReference type="GO" id="GO:0016787">
    <property type="term" value="F:hydrolase activity"/>
    <property type="evidence" value="ECO:0007669"/>
    <property type="project" value="UniProtKB-KW"/>
</dbReference>
<dbReference type="Gene3D" id="3.30.1240.10">
    <property type="match status" value="1"/>
</dbReference>
<dbReference type="SFLD" id="SFLDS00003">
    <property type="entry name" value="Haloacid_Dehalogenase"/>
    <property type="match status" value="1"/>
</dbReference>
<dbReference type="InterPro" id="IPR006379">
    <property type="entry name" value="HAD-SF_hydro_IIB"/>
</dbReference>
<dbReference type="InterPro" id="IPR023214">
    <property type="entry name" value="HAD_sf"/>
</dbReference>
<gene>
    <name evidence="1" type="ORF">F130042H8_33390</name>
</gene>
<evidence type="ECO:0000313" key="1">
    <source>
        <dbReference type="EMBL" id="GAA6270279.1"/>
    </source>
</evidence>
<dbReference type="Proteomes" id="UP001600894">
    <property type="component" value="Unassembled WGS sequence"/>
</dbReference>
<dbReference type="InterPro" id="IPR036412">
    <property type="entry name" value="HAD-like_sf"/>
</dbReference>
<evidence type="ECO:0000313" key="2">
    <source>
        <dbReference type="Proteomes" id="UP001600894"/>
    </source>
</evidence>
<dbReference type="PANTHER" id="PTHR10000:SF25">
    <property type="entry name" value="PHOSPHATASE YKRA-RELATED"/>
    <property type="match status" value="1"/>
</dbReference>
<dbReference type="RefSeq" id="WP_176254973.1">
    <property type="nucleotide sequence ID" value="NZ_BAABXL010000001.1"/>
</dbReference>
<protein>
    <submittedName>
        <fullName evidence="1">Cof-type HAD-IIB family hydrolase</fullName>
    </submittedName>
</protein>
<name>A0ABQ0B1X5_9FIRM</name>
<accession>A0ABQ0B1X5</accession>
<dbReference type="Gene3D" id="3.40.50.1000">
    <property type="entry name" value="HAD superfamily/HAD-like"/>
    <property type="match status" value="1"/>
</dbReference>
<organism evidence="1 2">
    <name type="scientific">Enterocloster alcoholdehydrogenati</name>
    <dbReference type="NCBI Taxonomy" id="2547410"/>
    <lineage>
        <taxon>Bacteria</taxon>
        <taxon>Bacillati</taxon>
        <taxon>Bacillota</taxon>
        <taxon>Clostridia</taxon>
        <taxon>Lachnospirales</taxon>
        <taxon>Lachnospiraceae</taxon>
        <taxon>Enterocloster</taxon>
    </lineage>
</organism>
<comment type="caution">
    <text evidence="1">The sequence shown here is derived from an EMBL/GenBank/DDBJ whole genome shotgun (WGS) entry which is preliminary data.</text>
</comment>
<dbReference type="NCBIfam" id="TIGR01484">
    <property type="entry name" value="HAD-SF-IIB"/>
    <property type="match status" value="1"/>
</dbReference>
<sequence>MEREKKRIVSFDLDMTLLDHKTWKIPESAMEAVELLRRDSVIVVGSGRNMDLALSVEYRDQIRPDAIIHMNGTRVTVKGKTLYEHIMDKERLRRLLAYGEERGIALGVSMENGDYYTAPEVVERMDLLRWGETSRRFEDPWKLMEMPVRTLVYVGGPENVAELEAHFPEFKFPLFSGKMGADVVEKEASKAEGLKRLCQYYGMELGQTAAFGDSMNDYEIVSLAGTGIAMGNAVEELKTIADYVTDAVDQDGVWNACRHFGWI</sequence>
<dbReference type="PANTHER" id="PTHR10000">
    <property type="entry name" value="PHOSPHOSERINE PHOSPHATASE"/>
    <property type="match status" value="1"/>
</dbReference>
<dbReference type="SUPFAM" id="SSF56784">
    <property type="entry name" value="HAD-like"/>
    <property type="match status" value="1"/>
</dbReference>
<dbReference type="SFLD" id="SFLDG01140">
    <property type="entry name" value="C2.B:_Phosphomannomutase_and_P"/>
    <property type="match status" value="1"/>
</dbReference>
<dbReference type="Pfam" id="PF08282">
    <property type="entry name" value="Hydrolase_3"/>
    <property type="match status" value="1"/>
</dbReference>